<evidence type="ECO:0000256" key="2">
    <source>
        <dbReference type="SAM" id="MobiDB-lite"/>
    </source>
</evidence>
<evidence type="ECO:0000256" key="1">
    <source>
        <dbReference type="SAM" id="Coils"/>
    </source>
</evidence>
<keyword evidence="4" id="KW-1185">Reference proteome</keyword>
<keyword evidence="1" id="KW-0175">Coiled coil</keyword>
<feature type="region of interest" description="Disordered" evidence="2">
    <location>
        <begin position="126"/>
        <end position="193"/>
    </location>
</feature>
<feature type="compositionally biased region" description="Basic and acidic residues" evidence="2">
    <location>
        <begin position="161"/>
        <end position="175"/>
    </location>
</feature>
<dbReference type="SUPFAM" id="SSF53098">
    <property type="entry name" value="Ribonuclease H-like"/>
    <property type="match status" value="1"/>
</dbReference>
<dbReference type="CDD" id="cd09272">
    <property type="entry name" value="RNase_HI_RT_Ty1"/>
    <property type="match status" value="1"/>
</dbReference>
<evidence type="ECO:0000313" key="4">
    <source>
        <dbReference type="Proteomes" id="UP001178507"/>
    </source>
</evidence>
<dbReference type="InterPro" id="IPR012337">
    <property type="entry name" value="RNaseH-like_sf"/>
</dbReference>
<feature type="region of interest" description="Disordered" evidence="2">
    <location>
        <begin position="1328"/>
        <end position="1400"/>
    </location>
</feature>
<name>A0AA36ISG3_9DINO</name>
<feature type="coiled-coil region" evidence="1">
    <location>
        <begin position="316"/>
        <end position="343"/>
    </location>
</feature>
<gene>
    <name evidence="3" type="ORF">EVOR1521_LOCUS17125</name>
</gene>
<dbReference type="Proteomes" id="UP001178507">
    <property type="component" value="Unassembled WGS sequence"/>
</dbReference>
<protein>
    <submittedName>
        <fullName evidence="3">Uncharacterized protein</fullName>
    </submittedName>
</protein>
<feature type="region of interest" description="Disordered" evidence="2">
    <location>
        <begin position="913"/>
        <end position="945"/>
    </location>
</feature>
<comment type="caution">
    <text evidence="3">The sequence shown here is derived from an EMBL/GenBank/DDBJ whole genome shotgun (WGS) entry which is preliminary data.</text>
</comment>
<proteinExistence type="predicted"/>
<sequence length="1968" mass="215024">MRRRLCGHRAFETLFRDLDPASRALMLSQAGPGGSVAVFRTREAREPKGEAVIDSAGGGTLPPLVRSSEVVRTTRPAAGSTAQPRLCEGTRRHVPSGVVLVGLEWISARSARSEAAQAERIARGIARRKATAQREGEAWQGQRPSPAAQPAELPAPPSPPAEERKEAADAAKEEKSEEDSPASPEPAGPLPQEEPAVAGIVEAGPRVKLIERPQWAPLGAGKPALEATEETKGRLLGRHEHHKARAVAAWAPPLLEAGRADPPPQEQDREREEKPKDFKHKCKQALIASQVQAPPPVARLRAGSAASSSLELEFAAQMQEQALRQSEAERQALRAALEASQAKTTELTNAVAQLMLAQGQAAQRPNGPSATAAAGNRPSGIMHHMDVMKAVRTPQNLKDRDGWEKFVFQTETYLAFMDGSMPEVLEMSRKATDFLDPDEMSEDTLDRSRKLFAMLASWVQDCPAAAKLSRGIRQQNGFELWRLLFREFAPENHSKALIWRRTLLSPKFPAKEAEFSAALQEWEADLDRYESEYGPSKAIADEDKRAVVITEAPAALRQHLAMHAAVLNSYEAVRDAVVGYLQAKRVWSPSATYAGNTARPGKTPWTLARTVSNVNDETASQVTAGPSASQIAPAPSAASSVRGAVRTVSEGTSSIRMLRVSEGKGDTKIPGEILAFHNQPGWHGLPSQKVYVVCGKSQRIRKKVTPGPQHKVYGLRTTWQLHDMRQQWDCIEHRVKWKNLTNPHEPFSGTGVRAIMLFEQNPGASTVARVGDLLVDTGACTSVCRPDAFKAAVDPTVVESLYSVDDSPLHACGEVRPHLTIGSGQSRQETQIAFQVVEGITDNILSINRAIDDGASILFSPQDCYIQWPDGSKATFERKGRQFVLPYREKDWASRAHVRIAPVVDPEQEAVEAYAAAEHSSDDDELPAAEAEHPAEEEEAADGDLEEEALVPEAPGPLAAEAPPAPTAAERATHSMTHLPFQPWCELCVAGKSKEDPHRRRANGDIGVEKTPVIQIDYLFLGRNAAVVEEESSLFTMLVAIDVDSGWPFALQIPRKGLEHGQYVLNNLTLWLNNLGHDKAVVQHDAENTIGAVAKAWQRHVGAAKLKIRAAPVRSHQSQGSVESANGFVAGQIRTLWADVQERYPELEPTHNVMPWLVKHAAWLISRYHVRGQDRCTPFKLVNGHDYAKPICHFGEVVMAKVPLAESKLARKWLKGIWLGKLEKDDSHVVGTTAGAIAVRSVRRLPSAEQINNDLMACVRGLPWKPRDGNRVAPRETSSVVVMPAPAHAALHGEQGEGGGDPPRIADDGADIDLDAAAVEAAAVIEEMSDCSPSAPEGEPPVAGDTAGAAPSDPFRGAAWHSPLASLPDTPMSPTGLGDGGLKREAPPAQPSSSAKTPKVAGITALEIWEAIQKWGESDEASNPFAMQRISNVADYVDQLLNPEQVHIARKAQLKKLWDKKAFTPVLREEIPKGSQIFHHKWVDKSSRGVYKSRFTCADVKARYTKNQEEEMNVFVPTPTPESHALLEVYALAHGYHTRSLDIVAAFLIGADRGAAEGNPVYVRAPVEWQELFEKWLAGLAPADQAKYRHRFKDLLFRLDGNLYGRRPAGSVFRNELEDILLNKLDKKRYHFVRGEKDPTVYRCTKSGVVIVHHIDDFRGTGPDDALDYLYDVELPKHCEVQSGELERVGTVVEVLNRTKIRLEDAILTQADKVHVENIKNALGVTKERSEVPSRQLNLLEVMPLSEEDARAYRSAVGSAIFTFLRTENELTLDLFTDSDWAGCLETRRSTDCYIAVLGGAVVACGSQTQPGLPATSSPDAELRGVSRGAREALFIKELATIDFGLKVKKPKLWTDSSSAQAAARRIGPGSKLRHLEVCEFYVQGAIQAGKLSVGKVKGTWNPANFLTKHAKTGTEVREALPSLGMLESLDITQFQRINVKVSAVKRQPWKPGFPAKLEGAGAGMTAQ</sequence>
<reference evidence="3" key="1">
    <citation type="submission" date="2023-08" db="EMBL/GenBank/DDBJ databases">
        <authorList>
            <person name="Chen Y."/>
            <person name="Shah S."/>
            <person name="Dougan E. K."/>
            <person name="Thang M."/>
            <person name="Chan C."/>
        </authorList>
    </citation>
    <scope>NUCLEOTIDE SEQUENCE</scope>
</reference>
<feature type="region of interest" description="Disordered" evidence="2">
    <location>
        <begin position="249"/>
        <end position="279"/>
    </location>
</feature>
<organism evidence="3 4">
    <name type="scientific">Effrenium voratum</name>
    <dbReference type="NCBI Taxonomy" id="2562239"/>
    <lineage>
        <taxon>Eukaryota</taxon>
        <taxon>Sar</taxon>
        <taxon>Alveolata</taxon>
        <taxon>Dinophyceae</taxon>
        <taxon>Suessiales</taxon>
        <taxon>Symbiodiniaceae</taxon>
        <taxon>Effrenium</taxon>
    </lineage>
</organism>
<feature type="compositionally biased region" description="Basic and acidic residues" evidence="2">
    <location>
        <begin position="266"/>
        <end position="276"/>
    </location>
</feature>
<feature type="compositionally biased region" description="Acidic residues" evidence="2">
    <location>
        <begin position="935"/>
        <end position="945"/>
    </location>
</feature>
<feature type="non-terminal residue" evidence="3">
    <location>
        <position position="1968"/>
    </location>
</feature>
<dbReference type="EMBL" id="CAUJNA010002224">
    <property type="protein sequence ID" value="CAJ1391873.1"/>
    <property type="molecule type" value="Genomic_DNA"/>
</dbReference>
<evidence type="ECO:0000313" key="3">
    <source>
        <dbReference type="EMBL" id="CAJ1391873.1"/>
    </source>
</evidence>
<accession>A0AA36ISG3</accession>